<dbReference type="RefSeq" id="WP_005833714.1">
    <property type="nucleotide sequence ID" value="NZ_BJOD01000071.1"/>
</dbReference>
<reference evidence="2 3" key="1">
    <citation type="submission" date="2018-10" db="EMBL/GenBank/DDBJ databases">
        <title>Phylogenomics of Brevibacillus.</title>
        <authorList>
            <person name="Dunlap C."/>
        </authorList>
    </citation>
    <scope>NUCLEOTIDE SEQUENCE [LARGE SCALE GENOMIC DNA]</scope>
    <source>
        <strain evidence="2 3">NRRL NRS 1219</strain>
    </source>
</reference>
<dbReference type="EMBL" id="RHHN01000067">
    <property type="protein sequence ID" value="RNB50718.1"/>
    <property type="molecule type" value="Genomic_DNA"/>
</dbReference>
<dbReference type="AlphaFoldDB" id="A0A3M8AHN4"/>
<accession>A0A3M8AHN4</accession>
<proteinExistence type="predicted"/>
<dbReference type="GeneID" id="82809069"/>
<dbReference type="Proteomes" id="UP000317180">
    <property type="component" value="Unassembled WGS sequence"/>
</dbReference>
<protein>
    <submittedName>
        <fullName evidence="2">Uncharacterized protein</fullName>
    </submittedName>
</protein>
<evidence type="ECO:0000313" key="4">
    <source>
        <dbReference type="Proteomes" id="UP000317180"/>
    </source>
</evidence>
<evidence type="ECO:0000313" key="3">
    <source>
        <dbReference type="Proteomes" id="UP000276178"/>
    </source>
</evidence>
<evidence type="ECO:0000313" key="2">
    <source>
        <dbReference type="EMBL" id="RNB50718.1"/>
    </source>
</evidence>
<sequence length="61" mass="6926">MEDLLSIASGIAGFMICKYSFTKQEKPLVFKDLLFEYVVTVGFCYLCKWAIFAGSTVLELF</sequence>
<dbReference type="Proteomes" id="UP000276178">
    <property type="component" value="Unassembled WGS sequence"/>
</dbReference>
<name>A0A3M8AHN4_9BACL</name>
<reference evidence="1 4" key="2">
    <citation type="submission" date="2019-06" db="EMBL/GenBank/DDBJ databases">
        <title>Whole genome shotgun sequence of Brevibacillus agri NBRC 15538.</title>
        <authorList>
            <person name="Hosoyama A."/>
            <person name="Uohara A."/>
            <person name="Ohji S."/>
            <person name="Ichikawa N."/>
        </authorList>
    </citation>
    <scope>NUCLEOTIDE SEQUENCE [LARGE SCALE GENOMIC DNA]</scope>
    <source>
        <strain evidence="1 4">NBRC 15538</strain>
    </source>
</reference>
<comment type="caution">
    <text evidence="2">The sequence shown here is derived from an EMBL/GenBank/DDBJ whole genome shotgun (WGS) entry which is preliminary data.</text>
</comment>
<organism evidence="2 3">
    <name type="scientific">Brevibacillus agri</name>
    <dbReference type="NCBI Taxonomy" id="51101"/>
    <lineage>
        <taxon>Bacteria</taxon>
        <taxon>Bacillati</taxon>
        <taxon>Bacillota</taxon>
        <taxon>Bacilli</taxon>
        <taxon>Bacillales</taxon>
        <taxon>Paenibacillaceae</taxon>
        <taxon>Brevibacillus</taxon>
    </lineage>
</organism>
<keyword evidence="4" id="KW-1185">Reference proteome</keyword>
<evidence type="ECO:0000313" key="1">
    <source>
        <dbReference type="EMBL" id="GED28409.1"/>
    </source>
</evidence>
<dbReference type="EMBL" id="BJOD01000071">
    <property type="protein sequence ID" value="GED28409.1"/>
    <property type="molecule type" value="Genomic_DNA"/>
</dbReference>
<gene>
    <name evidence="1" type="ORF">BAG01nite_45110</name>
    <name evidence="2" type="ORF">EB820_21060</name>
</gene>